<dbReference type="Gene3D" id="2.60.120.620">
    <property type="entry name" value="q2cbj1_9rhob like domain"/>
    <property type="match status" value="1"/>
</dbReference>
<reference evidence="2" key="1">
    <citation type="journal article" date="2019" name="Int. J. Syst. Evol. Microbiol.">
        <title>The Global Catalogue of Microorganisms (GCM) 10K type strain sequencing project: providing services to taxonomists for standard genome sequencing and annotation.</title>
        <authorList>
            <consortium name="The Broad Institute Genomics Platform"/>
            <consortium name="The Broad Institute Genome Sequencing Center for Infectious Disease"/>
            <person name="Wu L."/>
            <person name="Ma J."/>
        </authorList>
    </citation>
    <scope>NUCLEOTIDE SEQUENCE [LARGE SCALE GENOMIC DNA]</scope>
    <source>
        <strain evidence="2">JCM 17137</strain>
    </source>
</reference>
<dbReference type="RefSeq" id="WP_344973228.1">
    <property type="nucleotide sequence ID" value="NZ_BAABDD010000018.1"/>
</dbReference>
<gene>
    <name evidence="1" type="ORF">GCM10022402_35130</name>
</gene>
<evidence type="ECO:0000313" key="2">
    <source>
        <dbReference type="Proteomes" id="UP001500908"/>
    </source>
</evidence>
<organism evidence="1 2">
    <name type="scientific">Salinactinospora qingdaonensis</name>
    <dbReference type="NCBI Taxonomy" id="702744"/>
    <lineage>
        <taxon>Bacteria</taxon>
        <taxon>Bacillati</taxon>
        <taxon>Actinomycetota</taxon>
        <taxon>Actinomycetes</taxon>
        <taxon>Streptosporangiales</taxon>
        <taxon>Nocardiopsidaceae</taxon>
        <taxon>Salinactinospora</taxon>
    </lineage>
</organism>
<dbReference type="InterPro" id="IPR008775">
    <property type="entry name" value="Phytyl_CoA_dOase-like"/>
</dbReference>
<dbReference type="PANTHER" id="PTHR20883">
    <property type="entry name" value="PHYTANOYL-COA DIOXYGENASE DOMAIN CONTAINING 1"/>
    <property type="match status" value="1"/>
</dbReference>
<dbReference type="Proteomes" id="UP001500908">
    <property type="component" value="Unassembled WGS sequence"/>
</dbReference>
<dbReference type="EMBL" id="BAABDD010000018">
    <property type="protein sequence ID" value="GAA3753320.1"/>
    <property type="molecule type" value="Genomic_DNA"/>
</dbReference>
<proteinExistence type="predicted"/>
<name>A0ABP7G7C4_9ACTN</name>
<comment type="caution">
    <text evidence="1">The sequence shown here is derived from an EMBL/GenBank/DDBJ whole genome shotgun (WGS) entry which is preliminary data.</text>
</comment>
<dbReference type="InterPro" id="IPR010092">
    <property type="entry name" value="Chlorin_enz"/>
</dbReference>
<dbReference type="SUPFAM" id="SSF51197">
    <property type="entry name" value="Clavaminate synthase-like"/>
    <property type="match status" value="1"/>
</dbReference>
<dbReference type="NCBIfam" id="TIGR01762">
    <property type="entry name" value="chlorin-enz"/>
    <property type="match status" value="1"/>
</dbReference>
<accession>A0ABP7G7C4</accession>
<protein>
    <submittedName>
        <fullName evidence="1">Chlorinating enzyme</fullName>
    </submittedName>
</protein>
<dbReference type="Pfam" id="PF05721">
    <property type="entry name" value="PhyH"/>
    <property type="match status" value="1"/>
</dbReference>
<keyword evidence="2" id="KW-1185">Reference proteome</keyword>
<dbReference type="PANTHER" id="PTHR20883:SF48">
    <property type="entry name" value="ECTOINE DIOXYGENASE"/>
    <property type="match status" value="1"/>
</dbReference>
<evidence type="ECO:0000313" key="1">
    <source>
        <dbReference type="EMBL" id="GAA3753320.1"/>
    </source>
</evidence>
<sequence length="304" mass="34960">MTEKNSLGLTEEQVNFFQENGFVGPFDLYSADEAPLLWNQAMIEMVMSQNKPHDSTIINYDRHLDCNTLSEHISRPEIVHKLRSLIGDDILCWKSNIFKKEPGEAGTGWHQVEAFVVGETTTSATPSLQYTEESRYPTQELTVWTAFSPADREHGCLRFIPGSHKKWYYDETKPLERNVESKSHDFFGYDYSELKLDKDWDPDKEEIVEMVMQPGQFVIFLAKCIHGSLPNVSDTTRLGYASRYVSPSVKVYENVDSLTEFGDTINLDYFGTVLVSGEDKYGYNRIHERNLNGFEFKKVDLDTD</sequence>